<dbReference type="PANTHER" id="PTHR47843">
    <property type="entry name" value="BTB DOMAIN-CONTAINING PROTEIN-RELATED"/>
    <property type="match status" value="1"/>
</dbReference>
<evidence type="ECO:0000313" key="3">
    <source>
        <dbReference type="EMBL" id="KAL1622564.1"/>
    </source>
</evidence>
<accession>A0ABR3SJC3</accession>
<dbReference type="Proteomes" id="UP001521116">
    <property type="component" value="Unassembled WGS sequence"/>
</dbReference>
<dbReference type="SUPFAM" id="SSF54695">
    <property type="entry name" value="POZ domain"/>
    <property type="match status" value="1"/>
</dbReference>
<keyword evidence="4" id="KW-1185">Reference proteome</keyword>
<dbReference type="EMBL" id="JAJVDC020000134">
    <property type="protein sequence ID" value="KAL1622564.1"/>
    <property type="molecule type" value="Genomic_DNA"/>
</dbReference>
<reference evidence="3 4" key="1">
    <citation type="submission" date="2024-02" db="EMBL/GenBank/DDBJ databases">
        <title>De novo assembly and annotation of 12 fungi associated with fruit tree decline syndrome in Ontario, Canada.</title>
        <authorList>
            <person name="Sulman M."/>
            <person name="Ellouze W."/>
            <person name="Ilyukhin E."/>
        </authorList>
    </citation>
    <scope>NUCLEOTIDE SEQUENCE [LARGE SCALE GENOMIC DNA]</scope>
    <source>
        <strain evidence="3 4">M1-105</strain>
    </source>
</reference>
<evidence type="ECO:0000313" key="4">
    <source>
        <dbReference type="Proteomes" id="UP001521116"/>
    </source>
</evidence>
<sequence length="467" mass="53407">MSSPLLRRAELLDGEALTVLVGEEKKVFFVHRKLICEFSSFFRAACNGPWKESEEGIVTLPEDGPEEFEIYLKWLYTNELIDKNASTENDAHGNPYQIGRPNTLARAYVIGDKIQDILFRNAAIGALIQQISTTKSYPTGLAQYVYENTPEKSPLRRLLVDFYAYVSASEWYKKSDPAKDINAAPINFFTDLVPKIVEVRDNPGYINEGEWPWIKNPSQYQEVPEKENNQTPRFRSATMSVYIGNDPDPLTLHKDLICATSGLFRRYRQERAALTLPNLDPRLFELYAEWQYANHSKTVLKQLKAHEAVRAADGTTDTPGAAVLHELFELGESLADPTFKNAVVDAYIDAMAKATEIPTHLAALIYARLPSGSSFRRLYVDVWAWNADKLWFEDLEPRDDPLTAPGEFWLDVTKRIVEMGRPRYDLRTRLPWVVDRGQYHESEEQVEEDEEEDESMEVVMKPDPGDE</sequence>
<protein>
    <recommendedName>
        <fullName evidence="2">BTB domain-containing protein</fullName>
    </recommendedName>
</protein>
<evidence type="ECO:0000259" key="2">
    <source>
        <dbReference type="PROSITE" id="PS50097"/>
    </source>
</evidence>
<dbReference type="PROSITE" id="PS50097">
    <property type="entry name" value="BTB"/>
    <property type="match status" value="1"/>
</dbReference>
<dbReference type="PANTHER" id="PTHR47843:SF2">
    <property type="entry name" value="BTB DOMAIN-CONTAINING PROTEIN"/>
    <property type="match status" value="1"/>
</dbReference>
<gene>
    <name evidence="3" type="ORF">SLS56_008742</name>
</gene>
<dbReference type="InterPro" id="IPR011333">
    <property type="entry name" value="SKP1/BTB/POZ_sf"/>
</dbReference>
<dbReference type="CDD" id="cd18186">
    <property type="entry name" value="BTB_POZ_ZBTB_KLHL-like"/>
    <property type="match status" value="1"/>
</dbReference>
<dbReference type="Pfam" id="PF00651">
    <property type="entry name" value="BTB"/>
    <property type="match status" value="1"/>
</dbReference>
<name>A0ABR3SJC3_9PEZI</name>
<dbReference type="Gene3D" id="3.30.710.10">
    <property type="entry name" value="Potassium Channel Kv1.1, Chain A"/>
    <property type="match status" value="1"/>
</dbReference>
<dbReference type="InterPro" id="IPR000210">
    <property type="entry name" value="BTB/POZ_dom"/>
</dbReference>
<evidence type="ECO:0000256" key="1">
    <source>
        <dbReference type="SAM" id="MobiDB-lite"/>
    </source>
</evidence>
<proteinExistence type="predicted"/>
<feature type="domain" description="BTB" evidence="2">
    <location>
        <begin position="15"/>
        <end position="84"/>
    </location>
</feature>
<feature type="region of interest" description="Disordered" evidence="1">
    <location>
        <begin position="438"/>
        <end position="467"/>
    </location>
</feature>
<comment type="caution">
    <text evidence="3">The sequence shown here is derived from an EMBL/GenBank/DDBJ whole genome shotgun (WGS) entry which is preliminary data.</text>
</comment>
<organism evidence="3 4">
    <name type="scientific">Neofusicoccum ribis</name>
    <dbReference type="NCBI Taxonomy" id="45134"/>
    <lineage>
        <taxon>Eukaryota</taxon>
        <taxon>Fungi</taxon>
        <taxon>Dikarya</taxon>
        <taxon>Ascomycota</taxon>
        <taxon>Pezizomycotina</taxon>
        <taxon>Dothideomycetes</taxon>
        <taxon>Dothideomycetes incertae sedis</taxon>
        <taxon>Botryosphaeriales</taxon>
        <taxon>Botryosphaeriaceae</taxon>
        <taxon>Neofusicoccum</taxon>
    </lineage>
</organism>
<feature type="compositionally biased region" description="Acidic residues" evidence="1">
    <location>
        <begin position="444"/>
        <end position="456"/>
    </location>
</feature>